<reference evidence="5" key="1">
    <citation type="submission" date="2022-01" db="EMBL/GenBank/DDBJ databases">
        <authorList>
            <person name="King R."/>
        </authorList>
    </citation>
    <scope>NUCLEOTIDE SEQUENCE</scope>
</reference>
<proteinExistence type="inferred from homology"/>
<gene>
    <name evidence="5" type="ORF">PHYEVI_LOCUS2519</name>
</gene>
<dbReference type="OrthoDB" id="8190514at2759"/>
<comment type="similarity">
    <text evidence="3">Belongs to the TO family.</text>
</comment>
<evidence type="ECO:0000256" key="2">
    <source>
        <dbReference type="ARBA" id="ARBA00023108"/>
    </source>
</evidence>
<keyword evidence="1 4" id="KW-0732">Signal</keyword>
<dbReference type="InterPro" id="IPR038606">
    <property type="entry name" value="To_sf"/>
</dbReference>
<dbReference type="FunFam" id="3.15.10.30:FF:000001">
    <property type="entry name" value="Takeout-like protein 1"/>
    <property type="match status" value="1"/>
</dbReference>
<keyword evidence="6" id="KW-1185">Reference proteome</keyword>
<evidence type="ECO:0000256" key="4">
    <source>
        <dbReference type="SAM" id="SignalP"/>
    </source>
</evidence>
<organism evidence="5 6">
    <name type="scientific">Phyllotreta striolata</name>
    <name type="common">Striped flea beetle</name>
    <name type="synonym">Crioceris striolata</name>
    <dbReference type="NCBI Taxonomy" id="444603"/>
    <lineage>
        <taxon>Eukaryota</taxon>
        <taxon>Metazoa</taxon>
        <taxon>Ecdysozoa</taxon>
        <taxon>Arthropoda</taxon>
        <taxon>Hexapoda</taxon>
        <taxon>Insecta</taxon>
        <taxon>Pterygota</taxon>
        <taxon>Neoptera</taxon>
        <taxon>Endopterygota</taxon>
        <taxon>Coleoptera</taxon>
        <taxon>Polyphaga</taxon>
        <taxon>Cucujiformia</taxon>
        <taxon>Chrysomeloidea</taxon>
        <taxon>Chrysomelidae</taxon>
        <taxon>Galerucinae</taxon>
        <taxon>Alticini</taxon>
        <taxon>Phyllotreta</taxon>
    </lineage>
</organism>
<evidence type="ECO:0000313" key="5">
    <source>
        <dbReference type="EMBL" id="CAG9856092.1"/>
    </source>
</evidence>
<dbReference type="Proteomes" id="UP001153712">
    <property type="component" value="Chromosome 11"/>
</dbReference>
<dbReference type="GO" id="GO:0005615">
    <property type="term" value="C:extracellular space"/>
    <property type="evidence" value="ECO:0007669"/>
    <property type="project" value="TreeGrafter"/>
</dbReference>
<keyword evidence="2" id="KW-0090">Biological rhythms</keyword>
<name>A0A9N9TIY0_PHYSR</name>
<dbReference type="GO" id="GO:0007623">
    <property type="term" value="P:circadian rhythm"/>
    <property type="evidence" value="ECO:0007669"/>
    <property type="project" value="UniProtKB-ARBA"/>
</dbReference>
<dbReference type="PANTHER" id="PTHR11008">
    <property type="entry name" value="PROTEIN TAKEOUT-LIKE PROTEIN"/>
    <property type="match status" value="1"/>
</dbReference>
<evidence type="ECO:0000313" key="6">
    <source>
        <dbReference type="Proteomes" id="UP001153712"/>
    </source>
</evidence>
<sequence>MKKTGLCLLFAVSLCAANAYNFDKRFTVCHRSAPDLDKCLISAIEDGIRTVGSKGIRALNVPSVDPLKITRIIIGEGSTAVNLVQKYYNASITGLSKLKVKEAHFDLDKNILTFTSLHPTLEQKAKYDINGKILVLPIFGKGDSVCVFYDVEIEHTVKLEEVVKNERKYFRVTDYAGVLSVGKARFDFENLFNGDKALGEHILTVVNENWQVLFEDVKGGIETTFSKVFLAVAGQLIDKIPADEILPN</sequence>
<accession>A0A9N9TIY0</accession>
<evidence type="ECO:0000256" key="3">
    <source>
        <dbReference type="ARBA" id="ARBA00060902"/>
    </source>
</evidence>
<dbReference type="Pfam" id="PF06585">
    <property type="entry name" value="JHBP"/>
    <property type="match status" value="1"/>
</dbReference>
<dbReference type="InterPro" id="IPR010562">
    <property type="entry name" value="Haemolymph_juvenile_hormone-bd"/>
</dbReference>
<feature type="signal peptide" evidence="4">
    <location>
        <begin position="1"/>
        <end position="19"/>
    </location>
</feature>
<evidence type="ECO:0000256" key="1">
    <source>
        <dbReference type="ARBA" id="ARBA00022729"/>
    </source>
</evidence>
<dbReference type="AlphaFoldDB" id="A0A9N9TIY0"/>
<feature type="chain" id="PRO_5040375315" evidence="4">
    <location>
        <begin position="20"/>
        <end position="248"/>
    </location>
</feature>
<dbReference type="PANTHER" id="PTHR11008:SF32">
    <property type="entry name" value="CIRCADIAN CLOCK-CONTROLLED PROTEIN DAYWAKE-RELATED"/>
    <property type="match status" value="1"/>
</dbReference>
<dbReference type="EMBL" id="OU900104">
    <property type="protein sequence ID" value="CAG9856092.1"/>
    <property type="molecule type" value="Genomic_DNA"/>
</dbReference>
<dbReference type="SMART" id="SM00700">
    <property type="entry name" value="JHBP"/>
    <property type="match status" value="1"/>
</dbReference>
<protein>
    <submittedName>
        <fullName evidence="5">Uncharacterized protein</fullName>
    </submittedName>
</protein>
<dbReference type="Gene3D" id="3.15.10.30">
    <property type="entry name" value="Haemolymph juvenile hormone binding protein"/>
    <property type="match status" value="1"/>
</dbReference>